<feature type="transmembrane region" description="Helical" evidence="9">
    <location>
        <begin position="119"/>
        <end position="141"/>
    </location>
</feature>
<reference evidence="11" key="1">
    <citation type="submission" date="2014-01" db="EMBL/GenBank/DDBJ databases">
        <title>Herbivory-induced expression of glucose transporter gene of the brown planthopper, Nilaparvata lugens.</title>
        <authorList>
            <person name="Kikuta S."/>
            <person name="Kobayashi T."/>
            <person name="Kikawada T."/>
            <person name="Suetsugu Y."/>
            <person name="Sato R."/>
            <person name="Nakashima R."/>
            <person name="Noda H."/>
        </authorList>
    </citation>
    <scope>NUCLEOTIDE SEQUENCE</scope>
    <source>
        <strain evidence="11">Nlst47</strain>
    </source>
</reference>
<dbReference type="Pfam" id="PF00083">
    <property type="entry name" value="Sugar_tr"/>
    <property type="match status" value="1"/>
</dbReference>
<feature type="transmembrane region" description="Helical" evidence="9">
    <location>
        <begin position="181"/>
        <end position="199"/>
    </location>
</feature>
<dbReference type="AlphaFoldDB" id="A0A0A8JAG8"/>
<evidence type="ECO:0000256" key="1">
    <source>
        <dbReference type="ARBA" id="ARBA00004651"/>
    </source>
</evidence>
<feature type="transmembrane region" description="Helical" evidence="9">
    <location>
        <begin position="95"/>
        <end position="113"/>
    </location>
</feature>
<dbReference type="PROSITE" id="PS50850">
    <property type="entry name" value="MFS"/>
    <property type="match status" value="1"/>
</dbReference>
<dbReference type="InterPro" id="IPR050549">
    <property type="entry name" value="MFS_Trehalose_Transporter"/>
</dbReference>
<keyword evidence="6 9" id="KW-1133">Transmembrane helix</keyword>
<keyword evidence="2" id="KW-0813">Transport</keyword>
<dbReference type="EMBL" id="AB901076">
    <property type="protein sequence ID" value="BAQ02376.1"/>
    <property type="molecule type" value="mRNA"/>
</dbReference>
<dbReference type="Gene3D" id="1.20.1250.20">
    <property type="entry name" value="MFS general substrate transporter like domains"/>
    <property type="match status" value="1"/>
</dbReference>
<feature type="transmembrane region" description="Helical" evidence="9">
    <location>
        <begin position="437"/>
        <end position="456"/>
    </location>
</feature>
<evidence type="ECO:0000313" key="11">
    <source>
        <dbReference type="EMBL" id="BAQ02376.1"/>
    </source>
</evidence>
<protein>
    <submittedName>
        <fullName evidence="11">Sugar transporter</fullName>
    </submittedName>
</protein>
<feature type="transmembrane region" description="Helical" evidence="9">
    <location>
        <begin position="368"/>
        <end position="386"/>
    </location>
</feature>
<dbReference type="PROSITE" id="PS00217">
    <property type="entry name" value="SUGAR_TRANSPORT_2"/>
    <property type="match status" value="1"/>
</dbReference>
<dbReference type="GO" id="GO:0005886">
    <property type="term" value="C:plasma membrane"/>
    <property type="evidence" value="ECO:0007669"/>
    <property type="project" value="UniProtKB-SubCell"/>
</dbReference>
<evidence type="ECO:0000256" key="8">
    <source>
        <dbReference type="SAM" id="MobiDB-lite"/>
    </source>
</evidence>
<dbReference type="PROSITE" id="PS00216">
    <property type="entry name" value="SUGAR_TRANSPORT_1"/>
    <property type="match status" value="2"/>
</dbReference>
<feature type="transmembrane region" description="Helical" evidence="9">
    <location>
        <begin position="153"/>
        <end position="175"/>
    </location>
</feature>
<dbReference type="InterPro" id="IPR005829">
    <property type="entry name" value="Sugar_transporter_CS"/>
</dbReference>
<dbReference type="FunFam" id="1.20.1250.20:FF:000218">
    <property type="entry name" value="facilitated trehalose transporter Tret1"/>
    <property type="match status" value="1"/>
</dbReference>
<dbReference type="PANTHER" id="PTHR48021">
    <property type="match status" value="1"/>
</dbReference>
<keyword evidence="5 9" id="KW-0812">Transmembrane</keyword>
<dbReference type="InterPro" id="IPR020846">
    <property type="entry name" value="MFS_dom"/>
</dbReference>
<comment type="subcellular location">
    <subcellularLocation>
        <location evidence="1">Cell membrane</location>
        <topology evidence="1">Multi-pass membrane protein</topology>
    </subcellularLocation>
</comment>
<gene>
    <name evidence="11" type="primary">NlST</name>
</gene>
<dbReference type="GO" id="GO:0022857">
    <property type="term" value="F:transmembrane transporter activity"/>
    <property type="evidence" value="ECO:0007669"/>
    <property type="project" value="InterPro"/>
</dbReference>
<dbReference type="OrthoDB" id="4142200at2759"/>
<feature type="transmembrane region" description="Helical" evidence="9">
    <location>
        <begin position="407"/>
        <end position="425"/>
    </location>
</feature>
<evidence type="ECO:0000256" key="4">
    <source>
        <dbReference type="ARBA" id="ARBA00022597"/>
    </source>
</evidence>
<feature type="region of interest" description="Disordered" evidence="8">
    <location>
        <begin position="471"/>
        <end position="497"/>
    </location>
</feature>
<accession>A0A0A8JAG8</accession>
<sequence>MGCSTNKTEKADHLASILKQYLAASAALLAVLINGTFSGWATPCLPLLLSPDHSPLPVTLTKVDASWMMSQLFIGQTLSPLPSGYLMDRLGRKPTLLYCAVLPLAAWVLIFFAQDVYALSAAMFLAGLFVGTVYTVTPMYLGEIAEPSVRGRIITLTSVTTRLGIIFQVTIGVLLPFRLQAIVSLSVPLLFMLVFPLVPESPYYHLMRRDRNKAESALKWLRGSGRSKANLEAELCELESAVDKQMRNKGDFRDLISTRGSRKALMTVETLAVLQRLSSMGPVMGYISTTLPLADFLQRLGPAACVVVIDLVRLCSGLVSSMLVDCLGRRALLITSGAFCGVIMMCAGGWFYCDATGFLDVSAPHLRWVPFICLLLHGIGFSLGLGPVCSAVRSEFFPMNIKAKSSAVTSTILAFASFLINKFYLTIGDSLGMHYNYWMYGVSCFAVCLFASCFMIETKGKSLQQIQDELNDDYTPHKEEKETEYEKSENNNVEMKV</sequence>
<evidence type="ECO:0000256" key="7">
    <source>
        <dbReference type="ARBA" id="ARBA00023136"/>
    </source>
</evidence>
<feature type="domain" description="Major facilitator superfamily (MFS) profile" evidence="10">
    <location>
        <begin position="27"/>
        <end position="459"/>
    </location>
</feature>
<organism evidence="11">
    <name type="scientific">Nilaparvata lugens</name>
    <name type="common">Brown planthopper</name>
    <dbReference type="NCBI Taxonomy" id="108931"/>
    <lineage>
        <taxon>Eukaryota</taxon>
        <taxon>Metazoa</taxon>
        <taxon>Ecdysozoa</taxon>
        <taxon>Arthropoda</taxon>
        <taxon>Hexapoda</taxon>
        <taxon>Insecta</taxon>
        <taxon>Pterygota</taxon>
        <taxon>Neoptera</taxon>
        <taxon>Paraneoptera</taxon>
        <taxon>Hemiptera</taxon>
        <taxon>Auchenorrhyncha</taxon>
        <taxon>Fulgoroidea</taxon>
        <taxon>Delphacidae</taxon>
        <taxon>Delphacinae</taxon>
        <taxon>Nilaparvata</taxon>
    </lineage>
</organism>
<evidence type="ECO:0000256" key="5">
    <source>
        <dbReference type="ARBA" id="ARBA00022692"/>
    </source>
</evidence>
<evidence type="ECO:0000256" key="9">
    <source>
        <dbReference type="SAM" id="Phobius"/>
    </source>
</evidence>
<evidence type="ECO:0000259" key="10">
    <source>
        <dbReference type="PROSITE" id="PS50850"/>
    </source>
</evidence>
<evidence type="ECO:0000256" key="3">
    <source>
        <dbReference type="ARBA" id="ARBA00022475"/>
    </source>
</evidence>
<keyword evidence="7 9" id="KW-0472">Membrane</keyword>
<keyword evidence="3" id="KW-1003">Cell membrane</keyword>
<keyword evidence="4 11" id="KW-0762">Sugar transport</keyword>
<dbReference type="SUPFAM" id="SSF103473">
    <property type="entry name" value="MFS general substrate transporter"/>
    <property type="match status" value="1"/>
</dbReference>
<feature type="compositionally biased region" description="Basic and acidic residues" evidence="8">
    <location>
        <begin position="474"/>
        <end position="497"/>
    </location>
</feature>
<name>A0A0A8JAG8_NILLU</name>
<evidence type="ECO:0000256" key="2">
    <source>
        <dbReference type="ARBA" id="ARBA00022448"/>
    </source>
</evidence>
<dbReference type="PANTHER" id="PTHR48021:SF46">
    <property type="entry name" value="MAJOR FACILITATOR SUPERFAMILY (MFS) PROFILE DOMAIN-CONTAINING PROTEIN"/>
    <property type="match status" value="1"/>
</dbReference>
<proteinExistence type="evidence at transcript level"/>
<dbReference type="InterPro" id="IPR036259">
    <property type="entry name" value="MFS_trans_sf"/>
</dbReference>
<feature type="transmembrane region" description="Helical" evidence="9">
    <location>
        <begin position="331"/>
        <end position="352"/>
    </location>
</feature>
<dbReference type="InterPro" id="IPR005828">
    <property type="entry name" value="MFS_sugar_transport-like"/>
</dbReference>
<evidence type="ECO:0000256" key="6">
    <source>
        <dbReference type="ARBA" id="ARBA00022989"/>
    </source>
</evidence>